<dbReference type="EMBL" id="BDGG01000009">
    <property type="protein sequence ID" value="GAV02938.1"/>
    <property type="molecule type" value="Genomic_DNA"/>
</dbReference>
<name>A0A1D1VT67_RAMVA</name>
<sequence length="95" mass="10791">MSHRVRLLDKNILGADEQFSSIKQITRKRQALIAEQVSPTNLRIPWRILSSLFNDNEQAIRTAAVLDSFTVAARTVDARTDDEHWSAEQSIHAYG</sequence>
<keyword evidence="2" id="KW-1185">Reference proteome</keyword>
<dbReference type="Proteomes" id="UP000186922">
    <property type="component" value="Unassembled WGS sequence"/>
</dbReference>
<organism evidence="1 2">
    <name type="scientific">Ramazzottius varieornatus</name>
    <name type="common">Water bear</name>
    <name type="synonym">Tardigrade</name>
    <dbReference type="NCBI Taxonomy" id="947166"/>
    <lineage>
        <taxon>Eukaryota</taxon>
        <taxon>Metazoa</taxon>
        <taxon>Ecdysozoa</taxon>
        <taxon>Tardigrada</taxon>
        <taxon>Eutardigrada</taxon>
        <taxon>Parachela</taxon>
        <taxon>Hypsibioidea</taxon>
        <taxon>Ramazzottiidae</taxon>
        <taxon>Ramazzottius</taxon>
    </lineage>
</organism>
<proteinExistence type="predicted"/>
<accession>A0A1D1VT67</accession>
<gene>
    <name evidence="1" type="primary">RvY_13440-1</name>
    <name evidence="1" type="synonym">RvY_13440.1</name>
    <name evidence="1" type="ORF">RvY_13440</name>
</gene>
<reference evidence="1 2" key="1">
    <citation type="journal article" date="2016" name="Nat. Commun.">
        <title>Extremotolerant tardigrade genome and improved radiotolerance of human cultured cells by tardigrade-unique protein.</title>
        <authorList>
            <person name="Hashimoto T."/>
            <person name="Horikawa D.D."/>
            <person name="Saito Y."/>
            <person name="Kuwahara H."/>
            <person name="Kozuka-Hata H."/>
            <person name="Shin-I T."/>
            <person name="Minakuchi Y."/>
            <person name="Ohishi K."/>
            <person name="Motoyama A."/>
            <person name="Aizu T."/>
            <person name="Enomoto A."/>
            <person name="Kondo K."/>
            <person name="Tanaka S."/>
            <person name="Hara Y."/>
            <person name="Koshikawa S."/>
            <person name="Sagara H."/>
            <person name="Miura T."/>
            <person name="Yokobori S."/>
            <person name="Miyagawa K."/>
            <person name="Suzuki Y."/>
            <person name="Kubo T."/>
            <person name="Oyama M."/>
            <person name="Kohara Y."/>
            <person name="Fujiyama A."/>
            <person name="Arakawa K."/>
            <person name="Katayama T."/>
            <person name="Toyoda A."/>
            <person name="Kunieda T."/>
        </authorList>
    </citation>
    <scope>NUCLEOTIDE SEQUENCE [LARGE SCALE GENOMIC DNA]</scope>
    <source>
        <strain evidence="1 2">YOKOZUNA-1</strain>
    </source>
</reference>
<evidence type="ECO:0000313" key="2">
    <source>
        <dbReference type="Proteomes" id="UP000186922"/>
    </source>
</evidence>
<protein>
    <submittedName>
        <fullName evidence="1">Uncharacterized protein</fullName>
    </submittedName>
</protein>
<comment type="caution">
    <text evidence="1">The sequence shown here is derived from an EMBL/GenBank/DDBJ whole genome shotgun (WGS) entry which is preliminary data.</text>
</comment>
<evidence type="ECO:0000313" key="1">
    <source>
        <dbReference type="EMBL" id="GAV02938.1"/>
    </source>
</evidence>
<dbReference type="AlphaFoldDB" id="A0A1D1VT67"/>